<protein>
    <recommendedName>
        <fullName evidence="3">Abortive infection C-terminus</fullName>
    </recommendedName>
</protein>
<sequence>MRKSDIRDLLMQSGVYDATGMDAADLMDRGIAGPNKNETLRDPLLKAQDMAMRGNREAHDALLEIVRLGAERIAAFNDDATAKLSALREALLSDGYELRVIQTDSDFGFSVTNTIQLLPVDPDAIPISDELTALEAELEDRGYAEAREHYRLAVKHFTEQDYPSANSQLRNMVESLVVRLAVDHTNYTDTKKANQGSQAIKALYTPGGRAPAAVGRPLPEFDGGRMLHGIWETLHPNGSHPGLSDADEARLRMQLCTGLARFLLKHFPAKP</sequence>
<organism evidence="1 2">
    <name type="scientific">Jiangella alkaliphila</name>
    <dbReference type="NCBI Taxonomy" id="419479"/>
    <lineage>
        <taxon>Bacteria</taxon>
        <taxon>Bacillati</taxon>
        <taxon>Actinomycetota</taxon>
        <taxon>Actinomycetes</taxon>
        <taxon>Jiangellales</taxon>
        <taxon>Jiangellaceae</taxon>
        <taxon>Jiangella</taxon>
    </lineage>
</organism>
<dbReference type="AlphaFoldDB" id="A0A1H2H0M2"/>
<evidence type="ECO:0008006" key="3">
    <source>
        <dbReference type="Google" id="ProtNLM"/>
    </source>
</evidence>
<reference evidence="2" key="1">
    <citation type="submission" date="2016-10" db="EMBL/GenBank/DDBJ databases">
        <authorList>
            <person name="Varghese N."/>
            <person name="Submissions S."/>
        </authorList>
    </citation>
    <scope>NUCLEOTIDE SEQUENCE [LARGE SCALE GENOMIC DNA]</scope>
    <source>
        <strain evidence="2">DSM 45079</strain>
    </source>
</reference>
<evidence type="ECO:0000313" key="2">
    <source>
        <dbReference type="Proteomes" id="UP000182977"/>
    </source>
</evidence>
<accession>A0A1H2H0M2</accession>
<gene>
    <name evidence="1" type="ORF">SAMN04488563_0777</name>
</gene>
<name>A0A1H2H0M2_9ACTN</name>
<dbReference type="Proteomes" id="UP000182977">
    <property type="component" value="Chromosome I"/>
</dbReference>
<proteinExistence type="predicted"/>
<keyword evidence="2" id="KW-1185">Reference proteome</keyword>
<evidence type="ECO:0000313" key="1">
    <source>
        <dbReference type="EMBL" id="SDU25400.1"/>
    </source>
</evidence>
<dbReference type="EMBL" id="LT629791">
    <property type="protein sequence ID" value="SDU25400.1"/>
    <property type="molecule type" value="Genomic_DNA"/>
</dbReference>